<feature type="compositionally biased region" description="Polar residues" evidence="1">
    <location>
        <begin position="101"/>
        <end position="115"/>
    </location>
</feature>
<feature type="region of interest" description="Disordered" evidence="1">
    <location>
        <begin position="25"/>
        <end position="126"/>
    </location>
</feature>
<reference evidence="3" key="1">
    <citation type="submission" date="2022-11" db="EMBL/GenBank/DDBJ databases">
        <title>Centuries of genome instability and evolution in soft-shell clam transmissible cancer (bioRxiv).</title>
        <authorList>
            <person name="Hart S.F.M."/>
            <person name="Yonemitsu M.A."/>
            <person name="Giersch R.M."/>
            <person name="Beal B.F."/>
            <person name="Arriagada G."/>
            <person name="Davis B.W."/>
            <person name="Ostrander E.A."/>
            <person name="Goff S.P."/>
            <person name="Metzger M.J."/>
        </authorList>
    </citation>
    <scope>NUCLEOTIDE SEQUENCE</scope>
    <source>
        <strain evidence="3">MELC-2E11</strain>
        <tissue evidence="3">Siphon/mantle</tissue>
    </source>
</reference>
<name>A0ABY7EU23_MYAAR</name>
<dbReference type="InterPro" id="IPR023577">
    <property type="entry name" value="CYTH_domain"/>
</dbReference>
<dbReference type="Gene3D" id="2.40.320.10">
    <property type="entry name" value="Hypothetical Protein Pfu-838710-001"/>
    <property type="match status" value="1"/>
</dbReference>
<gene>
    <name evidence="3" type="ORF">MAR_026639</name>
</gene>
<dbReference type="InterPro" id="IPR039582">
    <property type="entry name" value="THTPA"/>
</dbReference>
<organism evidence="3 4">
    <name type="scientific">Mya arenaria</name>
    <name type="common">Soft-shell clam</name>
    <dbReference type="NCBI Taxonomy" id="6604"/>
    <lineage>
        <taxon>Eukaryota</taxon>
        <taxon>Metazoa</taxon>
        <taxon>Spiralia</taxon>
        <taxon>Lophotrochozoa</taxon>
        <taxon>Mollusca</taxon>
        <taxon>Bivalvia</taxon>
        <taxon>Autobranchia</taxon>
        <taxon>Heteroconchia</taxon>
        <taxon>Euheterodonta</taxon>
        <taxon>Imparidentia</taxon>
        <taxon>Neoheterodontei</taxon>
        <taxon>Myida</taxon>
        <taxon>Myoidea</taxon>
        <taxon>Myidae</taxon>
        <taxon>Mya</taxon>
    </lineage>
</organism>
<proteinExistence type="predicted"/>
<feature type="domain" description="CYTH" evidence="2">
    <location>
        <begin position="584"/>
        <end position="740"/>
    </location>
</feature>
<accession>A0ABY7EU23</accession>
<evidence type="ECO:0000256" key="1">
    <source>
        <dbReference type="SAM" id="MobiDB-lite"/>
    </source>
</evidence>
<feature type="compositionally biased region" description="Low complexity" evidence="1">
    <location>
        <begin position="60"/>
        <end position="73"/>
    </location>
</feature>
<feature type="compositionally biased region" description="Basic and acidic residues" evidence="1">
    <location>
        <begin position="228"/>
        <end position="245"/>
    </location>
</feature>
<protein>
    <submittedName>
        <fullName evidence="3">THTPA-like protein</fullName>
    </submittedName>
</protein>
<evidence type="ECO:0000313" key="4">
    <source>
        <dbReference type="Proteomes" id="UP001164746"/>
    </source>
</evidence>
<feature type="region of interest" description="Disordered" evidence="1">
    <location>
        <begin position="228"/>
        <end position="256"/>
    </location>
</feature>
<dbReference type="Proteomes" id="UP001164746">
    <property type="component" value="Chromosome 8"/>
</dbReference>
<dbReference type="SUPFAM" id="SSF55154">
    <property type="entry name" value="CYTH-like phosphatases"/>
    <property type="match status" value="1"/>
</dbReference>
<evidence type="ECO:0000313" key="3">
    <source>
        <dbReference type="EMBL" id="WAR12459.1"/>
    </source>
</evidence>
<keyword evidence="4" id="KW-1185">Reference proteome</keyword>
<feature type="region of interest" description="Disordered" evidence="1">
    <location>
        <begin position="538"/>
        <end position="562"/>
    </location>
</feature>
<feature type="compositionally biased region" description="Basic and acidic residues" evidence="1">
    <location>
        <begin position="74"/>
        <end position="99"/>
    </location>
</feature>
<feature type="region of interest" description="Disordered" evidence="1">
    <location>
        <begin position="279"/>
        <end position="310"/>
    </location>
</feature>
<dbReference type="Pfam" id="PF01928">
    <property type="entry name" value="CYTH"/>
    <property type="match status" value="1"/>
</dbReference>
<dbReference type="InterPro" id="IPR033469">
    <property type="entry name" value="CYTH-like_dom_sf"/>
</dbReference>
<feature type="compositionally biased region" description="Basic and acidic residues" evidence="1">
    <location>
        <begin position="46"/>
        <end position="56"/>
    </location>
</feature>
<dbReference type="EMBL" id="CP111019">
    <property type="protein sequence ID" value="WAR12459.1"/>
    <property type="molecule type" value="Genomic_DNA"/>
</dbReference>
<dbReference type="PANTHER" id="PTHR14586">
    <property type="entry name" value="THIAMINE-TRIPHOSPHATASE"/>
    <property type="match status" value="1"/>
</dbReference>
<dbReference type="PANTHER" id="PTHR14586:SF1">
    <property type="entry name" value="THIAMINE-TRIPHOSPHATASE"/>
    <property type="match status" value="1"/>
</dbReference>
<evidence type="ECO:0000259" key="2">
    <source>
        <dbReference type="Pfam" id="PF01928"/>
    </source>
</evidence>
<feature type="compositionally biased region" description="Basic and acidic residues" evidence="1">
    <location>
        <begin position="284"/>
        <end position="305"/>
    </location>
</feature>
<sequence length="750" mass="83852">MATMENGVSPPSELHFVDHVERKLLSPDREVISPTKSPDKPFSTVKDVKNAKDGIEKVVNTSDSGLDSSNTSSEDTHEVENNSFIDRQESYTKTDEPEKITSPNKSNNSSLQFQDSEARSLDAANNNSEAGLDTLAGEVDVDKMENDVYLGKEVDLHERRLRDENKLNNNEIDINAMSSDAKADSMDLYWYSNTLDLDTAELEAFKNSDNGTFTSAVQLTVGNGYYEAKQKGEEKESKRNDETKGQEMNIKTTSQKDVTFQKDWSPAFESASSRILGLASEMSSEPKTKKNRDNASIKNGNKSENHPWGLEPENKLMEKKIAESKTELPDIECVQSSEMKAKLMNQYHSEASINLNPRDDVDSIALMDEKKSVTSVVKVTTLKSFKDIDIGKGEEGGLADQEHGKEEFEDDAIGYMELADRPQQVQDTITMTKQVTLETAVAVQDGNYRTETGDSFKVMSQKLIETTDEADAVGYMEMKDKPVEEVLKSSEHGSLESSVGTATISSDKEISLNTSVQSQTITAVKIDAGVKNVALAEGFDTPDGEKKSEKNAKKKQKKAQARKRQAEAKVKAVFEPFTVKRTYVSSEESEENVQKKGGIFIETETLVDEYLDDEDYSLILNDCWLRLRNKKFEMKVNAAFGYGKTRPGSFLNNENEIKELLLNKYSEKLEQKRKVSERHLDVLIDTLGLEEFATFETTRARYQVGNFMVTSELSNMGFHVGEIEVIVNSPQEFAGVLDKMEMLAAEIEET</sequence>
<feature type="compositionally biased region" description="Basic residues" evidence="1">
    <location>
        <begin position="552"/>
        <end position="562"/>
    </location>
</feature>